<keyword evidence="1" id="KW-0812">Transmembrane</keyword>
<gene>
    <name evidence="3" type="ORF">M8523_26735</name>
</gene>
<keyword evidence="4" id="KW-1185">Reference proteome</keyword>
<proteinExistence type="predicted"/>
<keyword evidence="1" id="KW-0472">Membrane</keyword>
<name>A0AA41Z0M2_9HYPH</name>
<dbReference type="Proteomes" id="UP001165667">
    <property type="component" value="Unassembled WGS sequence"/>
</dbReference>
<evidence type="ECO:0000313" key="3">
    <source>
        <dbReference type="EMBL" id="MCW6511574.1"/>
    </source>
</evidence>
<accession>A0AA41Z0M2</accession>
<sequence length="233" mass="24789">MRARPLRQFQRSAAGVAAIEFAMIFPLLLVLLLAGGQVILYVDAARKVQRVATSVSEMLSQAAPGSSSATTATVNTTDLNFSYDAATVIFPYVLGDAARRNLTWRQAITVSMAGIAFTKLSSACDGADDKSTCYAATVKWTSTGTSSASYRPCLPQQVPVDNAAPYNRLNLPSSLYGPGFIIAVDVSFTFNPTFGDGLISPVTIIRSAFVQPRYATEIDFDTTNSDGIASICS</sequence>
<reference evidence="3" key="1">
    <citation type="submission" date="2022-05" db="EMBL/GenBank/DDBJ databases">
        <authorList>
            <person name="Pankratov T."/>
        </authorList>
    </citation>
    <scope>NUCLEOTIDE SEQUENCE</scope>
    <source>
        <strain evidence="3">BP6-180914</strain>
    </source>
</reference>
<protein>
    <submittedName>
        <fullName evidence="3">Pilus assembly protein</fullName>
    </submittedName>
</protein>
<evidence type="ECO:0000256" key="1">
    <source>
        <dbReference type="SAM" id="Phobius"/>
    </source>
</evidence>
<dbReference type="RefSeq" id="WP_282587951.1">
    <property type="nucleotide sequence ID" value="NZ_JAMOIM010000028.1"/>
</dbReference>
<evidence type="ECO:0000313" key="4">
    <source>
        <dbReference type="Proteomes" id="UP001165667"/>
    </source>
</evidence>
<organism evidence="3 4">
    <name type="scientific">Lichenifustis flavocetrariae</name>
    <dbReference type="NCBI Taxonomy" id="2949735"/>
    <lineage>
        <taxon>Bacteria</taxon>
        <taxon>Pseudomonadati</taxon>
        <taxon>Pseudomonadota</taxon>
        <taxon>Alphaproteobacteria</taxon>
        <taxon>Hyphomicrobiales</taxon>
        <taxon>Lichenihabitantaceae</taxon>
        <taxon>Lichenifustis</taxon>
    </lineage>
</organism>
<dbReference type="AlphaFoldDB" id="A0AA41Z0M2"/>
<evidence type="ECO:0000259" key="2">
    <source>
        <dbReference type="Pfam" id="PF07811"/>
    </source>
</evidence>
<keyword evidence="1" id="KW-1133">Transmembrane helix</keyword>
<comment type="caution">
    <text evidence="3">The sequence shown here is derived from an EMBL/GenBank/DDBJ whole genome shotgun (WGS) entry which is preliminary data.</text>
</comment>
<feature type="domain" description="TadE-like" evidence="2">
    <location>
        <begin position="15"/>
        <end position="52"/>
    </location>
</feature>
<dbReference type="InterPro" id="IPR012495">
    <property type="entry name" value="TadE-like_dom"/>
</dbReference>
<feature type="transmembrane region" description="Helical" evidence="1">
    <location>
        <begin position="21"/>
        <end position="42"/>
    </location>
</feature>
<dbReference type="EMBL" id="JAMOIM010000028">
    <property type="protein sequence ID" value="MCW6511574.1"/>
    <property type="molecule type" value="Genomic_DNA"/>
</dbReference>
<dbReference type="Pfam" id="PF07811">
    <property type="entry name" value="TadE"/>
    <property type="match status" value="1"/>
</dbReference>